<gene>
    <name evidence="3" type="ORF">CGZ92_09770</name>
</gene>
<evidence type="ECO:0000313" key="3">
    <source>
        <dbReference type="EMBL" id="OYN86606.1"/>
    </source>
</evidence>
<proteinExistence type="predicted"/>
<dbReference type="AlphaFoldDB" id="A0A255E514"/>
<feature type="transmembrane region" description="Helical" evidence="2">
    <location>
        <begin position="61"/>
        <end position="81"/>
    </location>
</feature>
<protein>
    <recommendedName>
        <fullName evidence="5">AtpZ/AtpI family protein</fullName>
    </recommendedName>
</protein>
<evidence type="ECO:0000256" key="1">
    <source>
        <dbReference type="SAM" id="MobiDB-lite"/>
    </source>
</evidence>
<keyword evidence="2" id="KW-1133">Transmembrane helix</keyword>
<name>A0A255E514_9ACTN</name>
<reference evidence="3 4" key="1">
    <citation type="submission" date="2017-07" db="EMBL/GenBank/DDBJ databases">
        <title>Draft whole genome sequences of clinical Proprionibacteriaceae strains.</title>
        <authorList>
            <person name="Bernier A.-M."/>
            <person name="Bernard K."/>
            <person name="Domingo M.-C."/>
        </authorList>
    </citation>
    <scope>NUCLEOTIDE SEQUENCE [LARGE SCALE GENOMIC DNA]</scope>
    <source>
        <strain evidence="3 4">NML 160184</strain>
    </source>
</reference>
<keyword evidence="2" id="KW-0472">Membrane</keyword>
<dbReference type="EMBL" id="NMVI01000018">
    <property type="protein sequence ID" value="OYN86606.1"/>
    <property type="molecule type" value="Genomic_DNA"/>
</dbReference>
<sequence length="104" mass="11280">MSSDVTNTDPVAKVPDSKPTDLPTVLRNGYSEGYTALGYVIAGPLFYGGLGWLADRYLFDTGLLLPAGIIVGFAASIYLIARRYRHDDHPSSDQRSIDSSPKES</sequence>
<organism evidence="3 4">
    <name type="scientific">Parenemella sanctibonifatiensis</name>
    <dbReference type="NCBI Taxonomy" id="2016505"/>
    <lineage>
        <taxon>Bacteria</taxon>
        <taxon>Bacillati</taxon>
        <taxon>Actinomycetota</taxon>
        <taxon>Actinomycetes</taxon>
        <taxon>Propionibacteriales</taxon>
        <taxon>Propionibacteriaceae</taxon>
        <taxon>Parenemella</taxon>
    </lineage>
</organism>
<evidence type="ECO:0000256" key="2">
    <source>
        <dbReference type="SAM" id="Phobius"/>
    </source>
</evidence>
<keyword evidence="2" id="KW-0812">Transmembrane</keyword>
<dbReference type="RefSeq" id="WP_094451173.1">
    <property type="nucleotide sequence ID" value="NZ_NMVI01000018.1"/>
</dbReference>
<dbReference type="Proteomes" id="UP000216533">
    <property type="component" value="Unassembled WGS sequence"/>
</dbReference>
<feature type="region of interest" description="Disordered" evidence="1">
    <location>
        <begin position="1"/>
        <end position="22"/>
    </location>
</feature>
<evidence type="ECO:0000313" key="4">
    <source>
        <dbReference type="Proteomes" id="UP000216533"/>
    </source>
</evidence>
<accession>A0A255E514</accession>
<comment type="caution">
    <text evidence="3">The sequence shown here is derived from an EMBL/GenBank/DDBJ whole genome shotgun (WGS) entry which is preliminary data.</text>
</comment>
<feature type="transmembrane region" description="Helical" evidence="2">
    <location>
        <begin position="36"/>
        <end position="54"/>
    </location>
</feature>
<evidence type="ECO:0008006" key="5">
    <source>
        <dbReference type="Google" id="ProtNLM"/>
    </source>
</evidence>